<dbReference type="InterPro" id="IPR011032">
    <property type="entry name" value="GroES-like_sf"/>
</dbReference>
<accession>A0A5C6G0E9</accession>
<dbReference type="Pfam" id="PF13602">
    <property type="entry name" value="ADH_zinc_N_2"/>
    <property type="match status" value="1"/>
</dbReference>
<name>A0A5C6G0E9_METRR</name>
<evidence type="ECO:0000313" key="2">
    <source>
        <dbReference type="EMBL" id="TWU71202.1"/>
    </source>
</evidence>
<sequence>MSSPLPTTMKVVHQPDPKSTTLVLEDSPLPRASHPEDCIIKMYSATPCLGELHWEKWFPSLFAPDRERVPCTEGAGVIVKLPDAASAESFGFKVGDEVFFRVDPSQTGNLREYSSARLSQMAHKPKNMNWVEAGATPLSSLTAWQGLFQHGTLDSAAILGDEEAAKKNGGIRVLVTGASGVVGSFAVRFAALAGAGHVAAVASGSAAAYVKELGASEVIDYKQQSVAEWAAQHLFGPEVDLVLDCVGGTTLASCWSAVKDGGVLLSVAGDPMEMKPGSCDKKLKEAKWFLVEPNGKHLQVISNLIEDGKCKAKVDSTVSFVDYQKAFDKVENKQAKGKVVIQVTD</sequence>
<dbReference type="SUPFAM" id="SSF51735">
    <property type="entry name" value="NAD(P)-binding Rossmann-fold domains"/>
    <property type="match status" value="1"/>
</dbReference>
<feature type="domain" description="Enoyl reductase (ER)" evidence="1">
    <location>
        <begin position="19"/>
        <end position="341"/>
    </location>
</feature>
<gene>
    <name evidence="2" type="ORF">ED733_002471</name>
</gene>
<organism evidence="2 3">
    <name type="scientific">Metarhizium rileyi (strain RCEF 4871)</name>
    <name type="common">Nomuraea rileyi</name>
    <dbReference type="NCBI Taxonomy" id="1649241"/>
    <lineage>
        <taxon>Eukaryota</taxon>
        <taxon>Fungi</taxon>
        <taxon>Dikarya</taxon>
        <taxon>Ascomycota</taxon>
        <taxon>Pezizomycotina</taxon>
        <taxon>Sordariomycetes</taxon>
        <taxon>Hypocreomycetidae</taxon>
        <taxon>Hypocreales</taxon>
        <taxon>Clavicipitaceae</taxon>
        <taxon>Metarhizium</taxon>
    </lineage>
</organism>
<dbReference type="SMART" id="SM00829">
    <property type="entry name" value="PKS_ER"/>
    <property type="match status" value="1"/>
</dbReference>
<dbReference type="EMBL" id="SBHS01000050">
    <property type="protein sequence ID" value="TWU71202.1"/>
    <property type="molecule type" value="Genomic_DNA"/>
</dbReference>
<comment type="caution">
    <text evidence="2">The sequence shown here is derived from an EMBL/GenBank/DDBJ whole genome shotgun (WGS) entry which is preliminary data.</text>
</comment>
<dbReference type="GO" id="GO:0005739">
    <property type="term" value="C:mitochondrion"/>
    <property type="evidence" value="ECO:0007669"/>
    <property type="project" value="TreeGrafter"/>
</dbReference>
<evidence type="ECO:0000313" key="3">
    <source>
        <dbReference type="Proteomes" id="UP000317257"/>
    </source>
</evidence>
<dbReference type="Gene3D" id="3.40.50.720">
    <property type="entry name" value="NAD(P)-binding Rossmann-like Domain"/>
    <property type="match status" value="1"/>
</dbReference>
<protein>
    <recommendedName>
        <fullName evidence="1">Enoyl reductase (ER) domain-containing protein</fullName>
    </recommendedName>
</protein>
<proteinExistence type="predicted"/>
<dbReference type="InterPro" id="IPR020843">
    <property type="entry name" value="ER"/>
</dbReference>
<dbReference type="PANTHER" id="PTHR11695">
    <property type="entry name" value="ALCOHOL DEHYDROGENASE RELATED"/>
    <property type="match status" value="1"/>
</dbReference>
<dbReference type="InterPro" id="IPR050700">
    <property type="entry name" value="YIM1/Zinc_Alcohol_DH_Fams"/>
</dbReference>
<dbReference type="Proteomes" id="UP000317257">
    <property type="component" value="Unassembled WGS sequence"/>
</dbReference>
<dbReference type="Gene3D" id="3.90.180.10">
    <property type="entry name" value="Medium-chain alcohol dehydrogenases, catalytic domain"/>
    <property type="match status" value="1"/>
</dbReference>
<reference evidence="3" key="1">
    <citation type="submission" date="2018-12" db="EMBL/GenBank/DDBJ databases">
        <title>The complete genome of Metarhizium rileyi, a key fungal pathogen of Lepidoptera.</title>
        <authorList>
            <person name="Binneck E."/>
            <person name="Lastra C.C.L."/>
            <person name="Sosa-Gomez D.R."/>
        </authorList>
    </citation>
    <scope>NUCLEOTIDE SEQUENCE [LARGE SCALE GENOMIC DNA]</scope>
    <source>
        <strain evidence="3">Cep018-CH2</strain>
    </source>
</reference>
<evidence type="ECO:0000259" key="1">
    <source>
        <dbReference type="SMART" id="SM00829"/>
    </source>
</evidence>
<dbReference type="PANTHER" id="PTHR11695:SF647">
    <property type="entry name" value="ENOYL REDUCTASE (ER) DOMAIN-CONTAINING PROTEIN"/>
    <property type="match status" value="1"/>
</dbReference>
<dbReference type="InterPro" id="IPR036291">
    <property type="entry name" value="NAD(P)-bd_dom_sf"/>
</dbReference>
<dbReference type="AlphaFoldDB" id="A0A5C6G0E9"/>
<dbReference type="GO" id="GO:0016491">
    <property type="term" value="F:oxidoreductase activity"/>
    <property type="evidence" value="ECO:0007669"/>
    <property type="project" value="InterPro"/>
</dbReference>
<dbReference type="CDD" id="cd05289">
    <property type="entry name" value="MDR_like_2"/>
    <property type="match status" value="1"/>
</dbReference>
<dbReference type="SUPFAM" id="SSF50129">
    <property type="entry name" value="GroES-like"/>
    <property type="match status" value="1"/>
</dbReference>